<dbReference type="InterPro" id="IPR045319">
    <property type="entry name" value="KAT/AKT"/>
</dbReference>
<keyword evidence="5" id="KW-0631">Potassium channel</keyword>
<evidence type="ECO:0000256" key="4">
    <source>
        <dbReference type="ARBA" id="ARBA00022692"/>
    </source>
</evidence>
<feature type="compositionally biased region" description="Polar residues" evidence="10">
    <location>
        <begin position="890"/>
        <end position="899"/>
    </location>
</feature>
<dbReference type="OrthoDB" id="426293at2759"/>
<evidence type="ECO:0000256" key="2">
    <source>
        <dbReference type="ARBA" id="ARBA00007929"/>
    </source>
</evidence>
<organism evidence="13 14">
    <name type="scientific">Chlamydomonas eustigma</name>
    <dbReference type="NCBI Taxonomy" id="1157962"/>
    <lineage>
        <taxon>Eukaryota</taxon>
        <taxon>Viridiplantae</taxon>
        <taxon>Chlorophyta</taxon>
        <taxon>core chlorophytes</taxon>
        <taxon>Chlorophyceae</taxon>
        <taxon>CS clade</taxon>
        <taxon>Chlamydomonadales</taxon>
        <taxon>Chlamydomonadaceae</taxon>
        <taxon>Chlamydomonas</taxon>
    </lineage>
</organism>
<evidence type="ECO:0000313" key="14">
    <source>
        <dbReference type="Proteomes" id="UP000232323"/>
    </source>
</evidence>
<feature type="compositionally biased region" description="Polar residues" evidence="10">
    <location>
        <begin position="907"/>
        <end position="931"/>
    </location>
</feature>
<feature type="transmembrane region" description="Helical" evidence="11">
    <location>
        <begin position="222"/>
        <end position="244"/>
    </location>
</feature>
<keyword evidence="5" id="KW-0633">Potassium transport</keyword>
<keyword evidence="14" id="KW-1185">Reference proteome</keyword>
<evidence type="ECO:0000256" key="11">
    <source>
        <dbReference type="SAM" id="Phobius"/>
    </source>
</evidence>
<keyword evidence="8" id="KW-0406">Ion transport</keyword>
<evidence type="ECO:0000256" key="8">
    <source>
        <dbReference type="ARBA" id="ARBA00023065"/>
    </source>
</evidence>
<accession>A0A250XCE9</accession>
<dbReference type="GO" id="GO:0005249">
    <property type="term" value="F:voltage-gated potassium channel activity"/>
    <property type="evidence" value="ECO:0007669"/>
    <property type="project" value="InterPro"/>
</dbReference>
<feature type="region of interest" description="Disordered" evidence="10">
    <location>
        <begin position="626"/>
        <end position="645"/>
    </location>
</feature>
<dbReference type="InterPro" id="IPR018490">
    <property type="entry name" value="cNMP-bd_dom_sf"/>
</dbReference>
<feature type="domain" description="Cyclic nucleotide-binding" evidence="12">
    <location>
        <begin position="488"/>
        <end position="610"/>
    </location>
</feature>
<feature type="region of interest" description="Disordered" evidence="10">
    <location>
        <begin position="974"/>
        <end position="1022"/>
    </location>
</feature>
<dbReference type="PANTHER" id="PTHR45743">
    <property type="entry name" value="POTASSIUM CHANNEL AKT1"/>
    <property type="match status" value="1"/>
</dbReference>
<reference evidence="13 14" key="1">
    <citation type="submission" date="2017-08" db="EMBL/GenBank/DDBJ databases">
        <title>Acidophilic green algal genome provides insights into adaptation to an acidic environment.</title>
        <authorList>
            <person name="Hirooka S."/>
            <person name="Hirose Y."/>
            <person name="Kanesaki Y."/>
            <person name="Higuchi S."/>
            <person name="Fujiwara T."/>
            <person name="Onuma R."/>
            <person name="Era A."/>
            <person name="Ohbayashi R."/>
            <person name="Uzuka A."/>
            <person name="Nozaki H."/>
            <person name="Yoshikawa H."/>
            <person name="Miyagishima S.Y."/>
        </authorList>
    </citation>
    <scope>NUCLEOTIDE SEQUENCE [LARGE SCALE GENOMIC DNA]</scope>
    <source>
        <strain evidence="13 14">NIES-2499</strain>
    </source>
</reference>
<dbReference type="Proteomes" id="UP000232323">
    <property type="component" value="Unassembled WGS sequence"/>
</dbReference>
<dbReference type="AlphaFoldDB" id="A0A250XCE9"/>
<keyword evidence="3" id="KW-0813">Transport</keyword>
<dbReference type="PANTHER" id="PTHR45743:SF2">
    <property type="entry name" value="POTASSIUM CHANNEL AKT1"/>
    <property type="match status" value="1"/>
</dbReference>
<feature type="transmembrane region" description="Helical" evidence="11">
    <location>
        <begin position="119"/>
        <end position="142"/>
    </location>
</feature>
<comment type="caution">
    <text evidence="13">The sequence shown here is derived from an EMBL/GenBank/DDBJ whole genome shotgun (WGS) entry which is preliminary data.</text>
</comment>
<proteinExistence type="inferred from homology"/>
<evidence type="ECO:0000256" key="1">
    <source>
        <dbReference type="ARBA" id="ARBA00004141"/>
    </source>
</evidence>
<feature type="transmembrane region" description="Helical" evidence="11">
    <location>
        <begin position="381"/>
        <end position="401"/>
    </location>
</feature>
<name>A0A250XCE9_9CHLO</name>
<dbReference type="EMBL" id="BEGY01000056">
    <property type="protein sequence ID" value="GAX80758.1"/>
    <property type="molecule type" value="Genomic_DNA"/>
</dbReference>
<feature type="transmembrane region" description="Helical" evidence="11">
    <location>
        <begin position="301"/>
        <end position="328"/>
    </location>
</feature>
<feature type="transmembrane region" description="Helical" evidence="11">
    <location>
        <begin position="181"/>
        <end position="201"/>
    </location>
</feature>
<evidence type="ECO:0000256" key="10">
    <source>
        <dbReference type="SAM" id="MobiDB-lite"/>
    </source>
</evidence>
<dbReference type="InterPro" id="IPR000595">
    <property type="entry name" value="cNMP-bd_dom"/>
</dbReference>
<feature type="compositionally biased region" description="Low complexity" evidence="10">
    <location>
        <begin position="974"/>
        <end position="992"/>
    </location>
</feature>
<dbReference type="SUPFAM" id="SSF81324">
    <property type="entry name" value="Voltage-gated potassium channels"/>
    <property type="match status" value="1"/>
</dbReference>
<evidence type="ECO:0000259" key="12">
    <source>
        <dbReference type="PROSITE" id="PS50042"/>
    </source>
</evidence>
<dbReference type="Gene3D" id="1.10.287.630">
    <property type="entry name" value="Helix hairpin bin"/>
    <property type="match status" value="1"/>
</dbReference>
<dbReference type="PROSITE" id="PS50042">
    <property type="entry name" value="CNMP_BINDING_3"/>
    <property type="match status" value="1"/>
</dbReference>
<evidence type="ECO:0000256" key="6">
    <source>
        <dbReference type="ARBA" id="ARBA00022882"/>
    </source>
</evidence>
<dbReference type="GO" id="GO:0034702">
    <property type="term" value="C:monoatomic ion channel complex"/>
    <property type="evidence" value="ECO:0007669"/>
    <property type="project" value="UniProtKB-KW"/>
</dbReference>
<feature type="compositionally biased region" description="Basic and acidic residues" evidence="10">
    <location>
        <begin position="792"/>
        <end position="801"/>
    </location>
</feature>
<dbReference type="Gene3D" id="2.60.120.10">
    <property type="entry name" value="Jelly Rolls"/>
    <property type="match status" value="1"/>
</dbReference>
<keyword evidence="6" id="KW-0851">Voltage-gated channel</keyword>
<protein>
    <recommendedName>
        <fullName evidence="12">Cyclic nucleotide-binding domain-containing protein</fullName>
    </recommendedName>
</protein>
<evidence type="ECO:0000256" key="7">
    <source>
        <dbReference type="ARBA" id="ARBA00022989"/>
    </source>
</evidence>
<keyword evidence="4 11" id="KW-0812">Transmembrane</keyword>
<evidence type="ECO:0000313" key="13">
    <source>
        <dbReference type="EMBL" id="GAX80758.1"/>
    </source>
</evidence>
<comment type="subcellular location">
    <subcellularLocation>
        <location evidence="1">Membrane</location>
        <topology evidence="1">Multi-pass membrane protein</topology>
    </subcellularLocation>
</comment>
<dbReference type="InterPro" id="IPR014710">
    <property type="entry name" value="RmlC-like_jellyroll"/>
</dbReference>
<dbReference type="InterPro" id="IPR005821">
    <property type="entry name" value="Ion_trans_dom"/>
</dbReference>
<gene>
    <name evidence="13" type="ORF">CEUSTIGMA_g8193.t1</name>
</gene>
<keyword evidence="7 11" id="KW-1133">Transmembrane helix</keyword>
<dbReference type="CDD" id="cd00038">
    <property type="entry name" value="CAP_ED"/>
    <property type="match status" value="1"/>
</dbReference>
<keyword evidence="5" id="KW-0630">Potassium</keyword>
<feature type="compositionally biased region" description="Polar residues" evidence="10">
    <location>
        <begin position="993"/>
        <end position="1019"/>
    </location>
</feature>
<feature type="region of interest" description="Disordered" evidence="10">
    <location>
        <begin position="773"/>
        <end position="814"/>
    </location>
</feature>
<keyword evidence="9 11" id="KW-0472">Membrane</keyword>
<feature type="region of interest" description="Disordered" evidence="10">
    <location>
        <begin position="867"/>
        <end position="931"/>
    </location>
</feature>
<keyword evidence="6" id="KW-0407">Ion channel</keyword>
<evidence type="ECO:0000256" key="3">
    <source>
        <dbReference type="ARBA" id="ARBA00022448"/>
    </source>
</evidence>
<sequence>MKTSFLSRNPGGQLSILPEHNAEDSVAEVKELNVDHISSNIGNESRRTEELYHDDGKLSPTSQRYQYAQLQHDEPLQRRGWFVTFVSRRITLPKRAWRSLDARRLAISTEKAKSPRHGLFLFPTIEPYSSACLAWMSFMLLFDLTYTAFWVPLDVGFCTTEERSHIYWSNMAESSCSITDLVGGIIYSVNLILAFQWAAIFEHDNQEYVELDGPTVMKHYMLYGRFFIDIVAVVPFVYLIVILSTDNIGGTASSQWIVILSLIRLLRLVRLVSISKVVYLNGVPSKNDNKEDEGFRLSVSTIYILLLTYLLCVCINLETCIMLLIAYLEGVGHSWLDALKWNDFTVAPPAEQWYCGVYWIITTSTTTGYGDITPQSIPEQVFANIYMILGLVFFGLLVGTISNATTRASGEAHKLYKFRQKITRVEVWLRDHHVPASTRKEVQAYFTQVWAAREDMTLDAEIFADLPHYLRQTIAAFVMLDTISSFKLFKGREHGLEQLVAQHMRPVDIAPGSDLCQQGEEGDRMWVLMEGEVLALQHLAEPVRLAAPCLIGDSIILADDIPAFRSRSFTIRTLDSSTCKVWELRVGSLWPIMRMYPSLRLLMMEHVRNQTMVKLAVGLAPEPWRCDGEDEEEERDDSTKKLCNGHRSREDMRGWCEATASISRALLMQPQETVDICMEELRKAKSEDGSLQALLDLMLEYSQTQGHQLDSMRHGDDDNSTHSNSKFFSFTQARMNSAPALRPLNSMSVKASRRHLMNSRSVVTRINSNRLSTMSVGMPKSHSMATSSLRSRSVERPTTVHEDEEGFPDEPVKIQLPNHSDVVQPKDARHGNSGTGLAVVEEGMPTFLLGPPSDLVSSATSAWKSSEVVNRRPPKPPTWSATDPIDENLPFNTGRNSRGLTLPASATADSLATKSGGNTTTTVPLTSNEPPNSVVLPAASAASASSTSLGAVQVCPTCGRVVCPTCCGTLPGAPASRGASGPASSAGWASISRPSVATSGTDSVRSALGLNSSTHSSAQHWRPSRLGRQTLFRISSLVDRGGLGSTSVPVQEFGVGYTNFG</sequence>
<evidence type="ECO:0000256" key="9">
    <source>
        <dbReference type="ARBA" id="ARBA00023136"/>
    </source>
</evidence>
<dbReference type="Pfam" id="PF00520">
    <property type="entry name" value="Ion_trans"/>
    <property type="match status" value="1"/>
</dbReference>
<dbReference type="SUPFAM" id="SSF51206">
    <property type="entry name" value="cAMP-binding domain-like"/>
    <property type="match status" value="1"/>
</dbReference>
<dbReference type="Gene3D" id="1.10.287.70">
    <property type="match status" value="1"/>
</dbReference>
<evidence type="ECO:0000256" key="5">
    <source>
        <dbReference type="ARBA" id="ARBA00022826"/>
    </source>
</evidence>
<comment type="similarity">
    <text evidence="2">Belongs to the potassium channel family. Plant (TC 1.A.1.4) subfamily.</text>
</comment>